<dbReference type="EMBL" id="MU006090">
    <property type="protein sequence ID" value="KAF2842456.1"/>
    <property type="molecule type" value="Genomic_DNA"/>
</dbReference>
<dbReference type="AlphaFoldDB" id="A0A9P4VR11"/>
<proteinExistence type="predicted"/>
<evidence type="ECO:0000313" key="1">
    <source>
        <dbReference type="EMBL" id="KAF2842456.1"/>
    </source>
</evidence>
<name>A0A9P4VR11_9PEZI</name>
<evidence type="ECO:0000313" key="2">
    <source>
        <dbReference type="Proteomes" id="UP000799429"/>
    </source>
</evidence>
<comment type="caution">
    <text evidence="1">The sequence shown here is derived from an EMBL/GenBank/DDBJ whole genome shotgun (WGS) entry which is preliminary data.</text>
</comment>
<keyword evidence="2" id="KW-1185">Reference proteome</keyword>
<protein>
    <recommendedName>
        <fullName evidence="3">HAT C-terminal dimerisation domain-containing protein</fullName>
    </recommendedName>
</protein>
<organism evidence="1 2">
    <name type="scientific">Patellaria atrata CBS 101060</name>
    <dbReference type="NCBI Taxonomy" id="1346257"/>
    <lineage>
        <taxon>Eukaryota</taxon>
        <taxon>Fungi</taxon>
        <taxon>Dikarya</taxon>
        <taxon>Ascomycota</taxon>
        <taxon>Pezizomycotina</taxon>
        <taxon>Dothideomycetes</taxon>
        <taxon>Dothideomycetes incertae sedis</taxon>
        <taxon>Patellariales</taxon>
        <taxon>Patellariaceae</taxon>
        <taxon>Patellaria</taxon>
    </lineage>
</organism>
<dbReference type="Proteomes" id="UP000799429">
    <property type="component" value="Unassembled WGS sequence"/>
</dbReference>
<accession>A0A9P4VR11</accession>
<sequence>MSDEPERVFSAARRTVSWERSRLSSRELEHTECLKHWAKQKNLLKGSYDLFSFT</sequence>
<evidence type="ECO:0008006" key="3">
    <source>
        <dbReference type="Google" id="ProtNLM"/>
    </source>
</evidence>
<gene>
    <name evidence="1" type="ORF">M501DRAFT_419165</name>
</gene>
<reference evidence="1" key="1">
    <citation type="journal article" date="2020" name="Stud. Mycol.">
        <title>101 Dothideomycetes genomes: a test case for predicting lifestyles and emergence of pathogens.</title>
        <authorList>
            <person name="Haridas S."/>
            <person name="Albert R."/>
            <person name="Binder M."/>
            <person name="Bloem J."/>
            <person name="Labutti K."/>
            <person name="Salamov A."/>
            <person name="Andreopoulos B."/>
            <person name="Baker S."/>
            <person name="Barry K."/>
            <person name="Bills G."/>
            <person name="Bluhm B."/>
            <person name="Cannon C."/>
            <person name="Castanera R."/>
            <person name="Culley D."/>
            <person name="Daum C."/>
            <person name="Ezra D."/>
            <person name="Gonzalez J."/>
            <person name="Henrissat B."/>
            <person name="Kuo A."/>
            <person name="Liang C."/>
            <person name="Lipzen A."/>
            <person name="Lutzoni F."/>
            <person name="Magnuson J."/>
            <person name="Mondo S."/>
            <person name="Nolan M."/>
            <person name="Ohm R."/>
            <person name="Pangilinan J."/>
            <person name="Park H.-J."/>
            <person name="Ramirez L."/>
            <person name="Alfaro M."/>
            <person name="Sun H."/>
            <person name="Tritt A."/>
            <person name="Yoshinaga Y."/>
            <person name="Zwiers L.-H."/>
            <person name="Turgeon B."/>
            <person name="Goodwin S."/>
            <person name="Spatafora J."/>
            <person name="Crous P."/>
            <person name="Grigoriev I."/>
        </authorList>
    </citation>
    <scope>NUCLEOTIDE SEQUENCE</scope>
    <source>
        <strain evidence="1">CBS 101060</strain>
    </source>
</reference>